<gene>
    <name evidence="2" type="ORF">WN72_24570</name>
</gene>
<feature type="transmembrane region" description="Helical" evidence="1">
    <location>
        <begin position="62"/>
        <end position="81"/>
    </location>
</feature>
<evidence type="ECO:0000313" key="3">
    <source>
        <dbReference type="Proteomes" id="UP000594015"/>
    </source>
</evidence>
<reference evidence="2 3" key="1">
    <citation type="submission" date="2018-06" db="EMBL/GenBank/DDBJ databases">
        <title>Comparative genomics of Bradyrhizobium nodulating Arachidis hypogaea.</title>
        <authorList>
            <person name="Li Y."/>
        </authorList>
    </citation>
    <scope>NUCLEOTIDE SEQUENCE [LARGE SCALE GENOMIC DNA]</scope>
    <source>
        <strain evidence="2 3">CCBAU 051107</strain>
    </source>
</reference>
<keyword evidence="1" id="KW-1133">Transmembrane helix</keyword>
<evidence type="ECO:0000256" key="1">
    <source>
        <dbReference type="SAM" id="Phobius"/>
    </source>
</evidence>
<keyword evidence="1" id="KW-0812">Transmembrane</keyword>
<dbReference type="KEGG" id="barh:WN72_24570"/>
<keyword evidence="1" id="KW-0472">Membrane</keyword>
<feature type="transmembrane region" description="Helical" evidence="1">
    <location>
        <begin position="6"/>
        <end position="26"/>
    </location>
</feature>
<feature type="transmembrane region" description="Helical" evidence="1">
    <location>
        <begin position="116"/>
        <end position="133"/>
    </location>
</feature>
<sequence>MGKVAADLTAALAGAGSLFLLLDFFLSVEAKRRLLDALTRWWLWLDQAADWKTFDWLRGRSLLLFAFSVAIIVLGFLVLGWQADSILVALGLAGLLLPAVVTGPWLLRTVVGETKWGFLWLPVLMTMVTLDVYDLTKDLNGHQVSVPLGMFVGYLFVTTGFIDLACLPLWLTPAFKAAIRGLELTIRRLAEYPKGPLLGISGVLGALAGGLKLFV</sequence>
<proteinExistence type="predicted"/>
<protein>
    <submittedName>
        <fullName evidence="2">Uncharacterized protein</fullName>
    </submittedName>
</protein>
<name>A0AAE7NUR0_9BRAD</name>
<organism evidence="2 3">
    <name type="scientific">Bradyrhizobium arachidis</name>
    <dbReference type="NCBI Taxonomy" id="858423"/>
    <lineage>
        <taxon>Bacteria</taxon>
        <taxon>Pseudomonadati</taxon>
        <taxon>Pseudomonadota</taxon>
        <taxon>Alphaproteobacteria</taxon>
        <taxon>Hyphomicrobiales</taxon>
        <taxon>Nitrobacteraceae</taxon>
        <taxon>Bradyrhizobium</taxon>
    </lineage>
</organism>
<dbReference type="Proteomes" id="UP000594015">
    <property type="component" value="Chromosome"/>
</dbReference>
<feature type="transmembrane region" description="Helical" evidence="1">
    <location>
        <begin position="87"/>
        <end position="107"/>
    </location>
</feature>
<feature type="transmembrane region" description="Helical" evidence="1">
    <location>
        <begin position="153"/>
        <end position="175"/>
    </location>
</feature>
<evidence type="ECO:0000313" key="2">
    <source>
        <dbReference type="EMBL" id="QOZ69139.1"/>
    </source>
</evidence>
<accession>A0AAE7NUR0</accession>
<dbReference type="EMBL" id="CP030050">
    <property type="protein sequence ID" value="QOZ69139.1"/>
    <property type="molecule type" value="Genomic_DNA"/>
</dbReference>
<dbReference type="AlphaFoldDB" id="A0AAE7NUR0"/>
<dbReference type="RefSeq" id="WP_092216325.1">
    <property type="nucleotide sequence ID" value="NZ_CP030050.1"/>
</dbReference>